<keyword evidence="4" id="KW-1185">Reference proteome</keyword>
<proteinExistence type="predicted"/>
<sequence>MNPLFRLLGLTAFSLIFSACTENTDPAGANDSTADVSKQKTEVTAVEQEQPIRAPEPPPVLPKESFTSVDWTDLIPEMDLMALKNPPEALMNIEDGSEEDVIGGKLNNNEGSGVYGDNEDLADSAFQRALVSTNTVSEMQGKHIKLPGFIVPLDFDDDQTITEFFLVPYFGACLHLPPPPPNQIIYISHPDGIQVDALYDPFWLYGTLDTGIIENTTAKSAYRMRLHHIEPYYE</sequence>
<dbReference type="AlphaFoldDB" id="A0A1N7MGW8"/>
<feature type="chain" id="PRO_5012388011" description="Lipoprotein" evidence="2">
    <location>
        <begin position="22"/>
        <end position="234"/>
    </location>
</feature>
<dbReference type="STRING" id="484498.SAMN05421686_105180"/>
<organism evidence="3 4">
    <name type="scientific">Thalassolituus maritimus</name>
    <dbReference type="NCBI Taxonomy" id="484498"/>
    <lineage>
        <taxon>Bacteria</taxon>
        <taxon>Pseudomonadati</taxon>
        <taxon>Pseudomonadota</taxon>
        <taxon>Gammaproteobacteria</taxon>
        <taxon>Oceanospirillales</taxon>
        <taxon>Oceanospirillaceae</taxon>
        <taxon>Thalassolituus</taxon>
    </lineage>
</organism>
<evidence type="ECO:0000313" key="4">
    <source>
        <dbReference type="Proteomes" id="UP000185639"/>
    </source>
</evidence>
<dbReference type="Pfam" id="PF11736">
    <property type="entry name" value="DUF3299"/>
    <property type="match status" value="1"/>
</dbReference>
<feature type="region of interest" description="Disordered" evidence="1">
    <location>
        <begin position="45"/>
        <end position="65"/>
    </location>
</feature>
<dbReference type="EMBL" id="FTOH01000005">
    <property type="protein sequence ID" value="SIS85386.1"/>
    <property type="molecule type" value="Genomic_DNA"/>
</dbReference>
<evidence type="ECO:0008006" key="5">
    <source>
        <dbReference type="Google" id="ProtNLM"/>
    </source>
</evidence>
<dbReference type="PROSITE" id="PS51257">
    <property type="entry name" value="PROKAR_LIPOPROTEIN"/>
    <property type="match status" value="1"/>
</dbReference>
<protein>
    <recommendedName>
        <fullName evidence="5">Lipoprotein</fullName>
    </recommendedName>
</protein>
<accession>A0A1N7MGW8</accession>
<dbReference type="RefSeq" id="WP_084188810.1">
    <property type="nucleotide sequence ID" value="NZ_FTOH01000005.1"/>
</dbReference>
<evidence type="ECO:0000256" key="1">
    <source>
        <dbReference type="SAM" id="MobiDB-lite"/>
    </source>
</evidence>
<evidence type="ECO:0000256" key="2">
    <source>
        <dbReference type="SAM" id="SignalP"/>
    </source>
</evidence>
<dbReference type="Gene3D" id="2.40.50.870">
    <property type="entry name" value="Protein of unknown function (DUF3299)"/>
    <property type="match status" value="1"/>
</dbReference>
<evidence type="ECO:0000313" key="3">
    <source>
        <dbReference type="EMBL" id="SIS85386.1"/>
    </source>
</evidence>
<gene>
    <name evidence="3" type="ORF">SAMN05421686_105180</name>
</gene>
<name>A0A1N7MGW8_9GAMM</name>
<dbReference type="Proteomes" id="UP000185639">
    <property type="component" value="Unassembled WGS sequence"/>
</dbReference>
<dbReference type="InterPro" id="IPR021727">
    <property type="entry name" value="DUF3299"/>
</dbReference>
<keyword evidence="2" id="KW-0732">Signal</keyword>
<feature type="signal peptide" evidence="2">
    <location>
        <begin position="1"/>
        <end position="21"/>
    </location>
</feature>
<reference evidence="4" key="1">
    <citation type="submission" date="2017-01" db="EMBL/GenBank/DDBJ databases">
        <authorList>
            <person name="Varghese N."/>
            <person name="Submissions S."/>
        </authorList>
    </citation>
    <scope>NUCLEOTIDE SEQUENCE [LARGE SCALE GENOMIC DNA]</scope>
    <source>
        <strain evidence="4">DSM 24913</strain>
    </source>
</reference>
<dbReference type="OrthoDB" id="9784998at2"/>